<feature type="transmembrane region" description="Helical" evidence="9">
    <location>
        <begin position="379"/>
        <end position="396"/>
    </location>
</feature>
<evidence type="ECO:0000256" key="8">
    <source>
        <dbReference type="ARBA" id="ARBA00049427"/>
    </source>
</evidence>
<keyword evidence="9" id="KW-0521">NADP</keyword>
<dbReference type="GO" id="GO:0160198">
    <property type="term" value="F:polyprenal reductase activity"/>
    <property type="evidence" value="ECO:0007669"/>
    <property type="project" value="UniProtKB-EC"/>
</dbReference>
<evidence type="ECO:0000256" key="4">
    <source>
        <dbReference type="ARBA" id="ARBA00022989"/>
    </source>
</evidence>
<dbReference type="GO" id="GO:0003865">
    <property type="term" value="F:3-oxo-5-alpha-steroid 4-dehydrogenase activity"/>
    <property type="evidence" value="ECO:0007669"/>
    <property type="project" value="TreeGrafter"/>
</dbReference>
<dbReference type="PROSITE" id="PS50244">
    <property type="entry name" value="S5A_REDUCTASE"/>
    <property type="match status" value="1"/>
</dbReference>
<feature type="transmembrane region" description="Helical" evidence="9">
    <location>
        <begin position="106"/>
        <end position="131"/>
    </location>
</feature>
<feature type="compositionally biased region" description="Basic and acidic residues" evidence="10">
    <location>
        <begin position="42"/>
        <end position="55"/>
    </location>
</feature>
<keyword evidence="3 9" id="KW-0812">Transmembrane</keyword>
<feature type="domain" description="3-oxo-5-alpha-steroid 4-dehydrogenase C-terminal" evidence="11">
    <location>
        <begin position="325"/>
        <end position="440"/>
    </location>
</feature>
<evidence type="ECO:0000256" key="5">
    <source>
        <dbReference type="ARBA" id="ARBA00023136"/>
    </source>
</evidence>
<dbReference type="PANTHER" id="PTHR14624">
    <property type="entry name" value="DFG10 PROTEIN"/>
    <property type="match status" value="1"/>
</dbReference>
<sequence>MMCAIRRHRKETSRASGYVAIGKDVTSPTNAGRLGKVELEEVNPHLRGGRVENHLGETTPSSPDRDSNLDPPSSAVELQHDKRFAYQGEPSQLAPIEVPKRWFRHFYVFAAAYTSIITLVTFQLYFVSGTFTLSPAFSFALDLLASDDRTVKVSAVSCFLSLCLLTIHSWHRLYETWFISVFSDSRINILHYAVGYAHYIGAVAAILAESPGFTDTKVEYENDKLVSLLENVLDCDSVNVEDIRDWITNDEVDEITDNDIVEMVTQEEVIKEEENGRKNLILHSEGLKTIEAALQYINQQEEATPADIICLHLNAVFSLKDITLRDIYGCGLFLWACYHQYRSTVILANLRKNKKGKIVTHHHGIPYGGWFELVSSPHLLAEVIMYLALTIILWGAHTWPFIFLWVLSNQVESALLTHWWYLSKFEDYPKQRKSIIPYML</sequence>
<keyword evidence="5 9" id="KW-0472">Membrane</keyword>
<evidence type="ECO:0000259" key="11">
    <source>
        <dbReference type="Pfam" id="PF02544"/>
    </source>
</evidence>
<organism evidence="12">
    <name type="scientific">Timema poppense</name>
    <name type="common">Walking stick</name>
    <dbReference type="NCBI Taxonomy" id="170557"/>
    <lineage>
        <taxon>Eukaryota</taxon>
        <taxon>Metazoa</taxon>
        <taxon>Ecdysozoa</taxon>
        <taxon>Arthropoda</taxon>
        <taxon>Hexapoda</taxon>
        <taxon>Insecta</taxon>
        <taxon>Pterygota</taxon>
        <taxon>Neoptera</taxon>
        <taxon>Polyneoptera</taxon>
        <taxon>Phasmatodea</taxon>
        <taxon>Timematodea</taxon>
        <taxon>Timematoidea</taxon>
        <taxon>Timematidae</taxon>
        <taxon>Timema</taxon>
    </lineage>
</organism>
<evidence type="ECO:0000256" key="6">
    <source>
        <dbReference type="ARBA" id="ARBA00046320"/>
    </source>
</evidence>
<dbReference type="GO" id="GO:0102389">
    <property type="term" value="F:polyprenol reductase activity"/>
    <property type="evidence" value="ECO:0007669"/>
    <property type="project" value="UniProtKB-UniRule"/>
</dbReference>
<dbReference type="InterPro" id="IPR001104">
    <property type="entry name" value="3-oxo-5_a-steroid_4-DH_C"/>
</dbReference>
<dbReference type="PANTHER" id="PTHR14624:SF0">
    <property type="entry name" value="POLYPRENOL REDUCTASE"/>
    <property type="match status" value="1"/>
</dbReference>
<protein>
    <recommendedName>
        <fullName evidence="7 9">Polyprenal reductase</fullName>
        <ecNumber evidence="2 9">1.3.1.94</ecNumber>
    </recommendedName>
</protein>
<comment type="subcellular location">
    <subcellularLocation>
        <location evidence="1">Endomembrane system</location>
        <topology evidence="1">Multi-pass membrane protein</topology>
    </subcellularLocation>
    <subcellularLocation>
        <location evidence="9">Endoplasmic reticulum membrane</location>
    </subcellularLocation>
</comment>
<comment type="pathway">
    <text evidence="9">Protein modification; protein glycosylation.</text>
</comment>
<dbReference type="Pfam" id="PF02544">
    <property type="entry name" value="Steroid_dh"/>
    <property type="match status" value="1"/>
</dbReference>
<comment type="function">
    <text evidence="9">Plays a key role in early steps of protein N-linked glycosylation by being involved in the conversion of polyprenol into dolichol. Acts as a polyprenal reductase that mediates the reduction of polyprenal into dolichal in a NADP-dependent mechanism. Dolichols are required for the synthesis of dolichol-linked monosaccharides and the oligosaccharide precursor used for N-glycosylation.</text>
</comment>
<dbReference type="InterPro" id="IPR039698">
    <property type="entry name" value="Dfg10/SRD5A3"/>
</dbReference>
<keyword evidence="4 9" id="KW-1133">Transmembrane helix</keyword>
<evidence type="ECO:0000256" key="7">
    <source>
        <dbReference type="ARBA" id="ARBA00047186"/>
    </source>
</evidence>
<proteinExistence type="inferred from homology"/>
<evidence type="ECO:0000256" key="9">
    <source>
        <dbReference type="RuleBase" id="RU367081"/>
    </source>
</evidence>
<evidence type="ECO:0000256" key="1">
    <source>
        <dbReference type="ARBA" id="ARBA00004127"/>
    </source>
</evidence>
<dbReference type="UniPathway" id="UPA00378"/>
<evidence type="ECO:0000313" key="12">
    <source>
        <dbReference type="EMBL" id="CAD7395197.1"/>
    </source>
</evidence>
<reference evidence="12" key="1">
    <citation type="submission" date="2020-11" db="EMBL/GenBank/DDBJ databases">
        <authorList>
            <person name="Tran Van P."/>
        </authorList>
    </citation>
    <scope>NUCLEOTIDE SEQUENCE</scope>
</reference>
<dbReference type="GO" id="GO:0016095">
    <property type="term" value="P:polyprenol catabolic process"/>
    <property type="evidence" value="ECO:0007669"/>
    <property type="project" value="UniProtKB-UniRule"/>
</dbReference>
<name>A0A7R9GUE4_TIMPO</name>
<evidence type="ECO:0000256" key="10">
    <source>
        <dbReference type="SAM" id="MobiDB-lite"/>
    </source>
</evidence>
<feature type="region of interest" description="Disordered" evidence="10">
    <location>
        <begin position="42"/>
        <end position="74"/>
    </location>
</feature>
<dbReference type="EMBL" id="OD000018">
    <property type="protein sequence ID" value="CAD7395197.1"/>
    <property type="molecule type" value="Genomic_DNA"/>
</dbReference>
<keyword evidence="9" id="KW-0560">Oxidoreductase</keyword>
<dbReference type="EC" id="1.3.1.94" evidence="2 9"/>
<comment type="similarity">
    <text evidence="6 9">Belongs to the steroid 5-alpha reductase family. Polyprenal reductase subfamily.</text>
</comment>
<gene>
    <name evidence="12" type="ORF">TPSB3V08_LOCUS73</name>
</gene>
<evidence type="ECO:0000256" key="3">
    <source>
        <dbReference type="ARBA" id="ARBA00022692"/>
    </source>
</evidence>
<accession>A0A7R9GUE4</accession>
<comment type="caution">
    <text evidence="9">Lacks conserved residue(s) required for the propagation of feature annotation.</text>
</comment>
<dbReference type="GO" id="GO:0006488">
    <property type="term" value="P:dolichol-linked oligosaccharide biosynthetic process"/>
    <property type="evidence" value="ECO:0007669"/>
    <property type="project" value="UniProtKB-UniRule"/>
</dbReference>
<evidence type="ECO:0000256" key="2">
    <source>
        <dbReference type="ARBA" id="ARBA00012522"/>
    </source>
</evidence>
<keyword evidence="9" id="KW-0256">Endoplasmic reticulum</keyword>
<dbReference type="GO" id="GO:0005789">
    <property type="term" value="C:endoplasmic reticulum membrane"/>
    <property type="evidence" value="ECO:0007669"/>
    <property type="project" value="UniProtKB-SubCell"/>
</dbReference>
<comment type="catalytic activity">
    <reaction evidence="8 9">
        <text>a di-trans,poly-cis-dolichal + NADP(+) = a di-trans,poly-cis-polyprenal + NADPH + H(+)</text>
        <dbReference type="Rhea" id="RHEA:80727"/>
        <dbReference type="Rhea" id="RHEA-COMP:19536"/>
        <dbReference type="Rhea" id="RHEA-COMP:19537"/>
        <dbReference type="ChEBI" id="CHEBI:15378"/>
        <dbReference type="ChEBI" id="CHEBI:57783"/>
        <dbReference type="ChEBI" id="CHEBI:58349"/>
        <dbReference type="ChEBI" id="CHEBI:231623"/>
        <dbReference type="ChEBI" id="CHEBI:231637"/>
        <dbReference type="EC" id="1.3.1.94"/>
    </reaction>
    <physiologicalReaction direction="right-to-left" evidence="8 9">
        <dbReference type="Rhea" id="RHEA:80729"/>
    </physiologicalReaction>
</comment>
<dbReference type="AlphaFoldDB" id="A0A7R9GUE4"/>